<dbReference type="KEGG" id="avu:BK816_00200"/>
<evidence type="ECO:0000313" key="4">
    <source>
        <dbReference type="Proteomes" id="UP000176288"/>
    </source>
</evidence>
<dbReference type="OrthoDB" id="9806213at2"/>
<dbReference type="AlphaFoldDB" id="A0A1D9MI67"/>
<gene>
    <name evidence="3" type="ORF">BK816_00200</name>
</gene>
<dbReference type="InterPro" id="IPR055101">
    <property type="entry name" value="AIPR_N"/>
</dbReference>
<evidence type="ECO:0008006" key="5">
    <source>
        <dbReference type="Google" id="ProtNLM"/>
    </source>
</evidence>
<dbReference type="Proteomes" id="UP000176288">
    <property type="component" value="Chromosome"/>
</dbReference>
<dbReference type="Pfam" id="PF10592">
    <property type="entry name" value="AIPR"/>
    <property type="match status" value="1"/>
</dbReference>
<name>A0A1D9MI67_9ACTO</name>
<organism evidence="3 4">
    <name type="scientific">Boudabousia tangfeifanii</name>
    <dbReference type="NCBI Taxonomy" id="1912795"/>
    <lineage>
        <taxon>Bacteria</taxon>
        <taxon>Bacillati</taxon>
        <taxon>Actinomycetota</taxon>
        <taxon>Actinomycetes</taxon>
        <taxon>Actinomycetales</taxon>
        <taxon>Actinomycetaceae</taxon>
        <taxon>Boudabousia</taxon>
    </lineage>
</organism>
<dbReference type="EMBL" id="CP017812">
    <property type="protein sequence ID" value="AOZ71903.1"/>
    <property type="molecule type" value="Genomic_DNA"/>
</dbReference>
<accession>A0A1D9MI67</accession>
<dbReference type="Pfam" id="PF22879">
    <property type="entry name" value="AIPR_N"/>
    <property type="match status" value="1"/>
</dbReference>
<protein>
    <recommendedName>
        <fullName evidence="5">AIPR protein</fullName>
    </recommendedName>
</protein>
<dbReference type="STRING" id="1912795.BK816_00200"/>
<proteinExistence type="predicted"/>
<feature type="domain" description="Abortive phage infection protein C-terminal" evidence="1">
    <location>
        <begin position="245"/>
        <end position="569"/>
    </location>
</feature>
<reference evidence="3 4" key="1">
    <citation type="submission" date="2016-10" db="EMBL/GenBank/DDBJ databases">
        <title>Actinomyces aegypiusis sp. nov., isolated from the Aegypius monachus in Qinghai Tibet Plateau China.</title>
        <authorList>
            <person name="Wang Y."/>
        </authorList>
    </citation>
    <scope>NUCLEOTIDE SEQUENCE [LARGE SCALE GENOMIC DNA]</scope>
    <source>
        <strain evidence="3 4">VUL4_3</strain>
    </source>
</reference>
<feature type="domain" description="Abortive infection phage resistance protein N-terminal" evidence="2">
    <location>
        <begin position="32"/>
        <end position="184"/>
    </location>
</feature>
<evidence type="ECO:0000259" key="2">
    <source>
        <dbReference type="Pfam" id="PF22879"/>
    </source>
</evidence>
<sequence length="700" mass="81609">MDAKQEFIKLKNEVYTLAETNGELIPYSFFSLFADELTSNYQLPDIEQVRFSLDRPSMLVTGYCGLPENSPDFLDGKGPITLIASEWVEELETLTKTNLDTLIRKVLRFVDYAINKPRFWNDLEETNPAFNLAYVIRDSIRKNRISEFRIVIFTPKTLSKSIKSLRAENINDIPLVIDVWDLKRWENWRNSQTEHEPIEVDLDKDFSPFAALRMPQLKGEQEVFLTAIPGKTLAQLYERWKTRLLEQNVRLFLQNRTSVNRGIRETLKSEPEKFLIYNNGITATAEEVEFNSELPGSNTGTIHKMTNFQIVNGGQTTASIFSAYDNGYDISNVSVQMKLTRVSSEQTTELVPLISRYANSQNKVSNADFFSNHKFHIWMENLSRRLLAPRTGDTLVQTKWFYERTRGQYESEKSFERTRVQKQNFESTYPKPQRFNKTDLAKYYVSWTDEGYKVNLGAEKNFLHFAQVITEKWDSSQDDFNEYFYKEIIAKKIIFDRTRSLIMKQDWYEKGGYLAQHIPLTIGLIRLAAAKRGLSVDFMRVWDKQEVGPALEAAIITCSEMAHTILMNPDKGYRNISEWAKREKCWEKLSENIPEMPKDFENCLIDPRTVKEKKSEAKKQGHVDNEYYLQKQVIDAGTEFWRQVQKTCNENALASQKELDILNHLIRKSYVSPEQAKVLKFLLNKLNKYGLNYTLPDNHD</sequence>
<keyword evidence="4" id="KW-1185">Reference proteome</keyword>
<evidence type="ECO:0000313" key="3">
    <source>
        <dbReference type="EMBL" id="AOZ71903.1"/>
    </source>
</evidence>
<evidence type="ECO:0000259" key="1">
    <source>
        <dbReference type="Pfam" id="PF10592"/>
    </source>
</evidence>
<dbReference type="InterPro" id="IPR018891">
    <property type="entry name" value="AIPR_C"/>
</dbReference>
<dbReference type="RefSeq" id="WP_071163369.1">
    <property type="nucleotide sequence ID" value="NZ_CP017812.1"/>
</dbReference>